<evidence type="ECO:0000256" key="1">
    <source>
        <dbReference type="SAM" id="Phobius"/>
    </source>
</evidence>
<feature type="transmembrane region" description="Helical" evidence="1">
    <location>
        <begin position="138"/>
        <end position="155"/>
    </location>
</feature>
<protein>
    <submittedName>
        <fullName evidence="2">Uncharacterized protein</fullName>
    </submittedName>
</protein>
<comment type="caution">
    <text evidence="2">The sequence shown here is derived from an EMBL/GenBank/DDBJ whole genome shotgun (WGS) entry which is preliminary data.</text>
</comment>
<organism evidence="2 3">
    <name type="scientific">Paenibacillus pabuli</name>
    <dbReference type="NCBI Taxonomy" id="1472"/>
    <lineage>
        <taxon>Bacteria</taxon>
        <taxon>Bacillati</taxon>
        <taxon>Bacillota</taxon>
        <taxon>Bacilli</taxon>
        <taxon>Bacillales</taxon>
        <taxon>Paenibacillaceae</taxon>
        <taxon>Paenibacillus</taxon>
    </lineage>
</organism>
<feature type="transmembrane region" description="Helical" evidence="1">
    <location>
        <begin position="53"/>
        <end position="73"/>
    </location>
</feature>
<feature type="transmembrane region" description="Helical" evidence="1">
    <location>
        <begin position="235"/>
        <end position="255"/>
    </location>
</feature>
<feature type="transmembrane region" description="Helical" evidence="1">
    <location>
        <begin position="167"/>
        <end position="188"/>
    </location>
</feature>
<dbReference type="EMBL" id="QGTZ01000004">
    <property type="protein sequence ID" value="PWW42089.1"/>
    <property type="molecule type" value="Genomic_DNA"/>
</dbReference>
<dbReference type="AlphaFoldDB" id="A0A855Y1N3"/>
<evidence type="ECO:0000313" key="2">
    <source>
        <dbReference type="EMBL" id="PWW42089.1"/>
    </source>
</evidence>
<evidence type="ECO:0000313" key="3">
    <source>
        <dbReference type="Proteomes" id="UP000247078"/>
    </source>
</evidence>
<feature type="transmembrane region" description="Helical" evidence="1">
    <location>
        <begin position="79"/>
        <end position="99"/>
    </location>
</feature>
<keyword evidence="1" id="KW-0472">Membrane</keyword>
<reference evidence="2 3" key="1">
    <citation type="submission" date="2018-05" db="EMBL/GenBank/DDBJ databases">
        <title>Freshwater and sediment microbial communities from various areas in North America, analyzing microbe dynamics in response to fracking.</title>
        <authorList>
            <person name="Lamendella R."/>
        </authorList>
    </citation>
    <scope>NUCLEOTIDE SEQUENCE [LARGE SCALE GENOMIC DNA]</scope>
    <source>
        <strain evidence="2 3">DB-3</strain>
    </source>
</reference>
<sequence>MRNGLYTVYIDIYSRYSDQGVPMNDGKAGNDMNKWKQAWWLTRSEMNKDKLQWLWTAILMIYTGSMSGVMLLGQQKTDFINPVVDTFFLIMVPFQGFLFSRRSFRYIHEDSYTQMLAYYRRLPIPNETVMWSRIQQSLMAFTYNGIFFYGSLHVVGLHEEGFRWDQYLAFGITCTGYGLLMTGLYIYGEFLHSGKKYLLLSSLFLPITIIISLLIRTSGSYGFSIVIDMSKSWGLLSPMMWVALVAGIAGLWLFSRLTLKKLSTRDLS</sequence>
<dbReference type="RefSeq" id="WP_109999157.1">
    <property type="nucleotide sequence ID" value="NZ_QGTZ01000004.1"/>
</dbReference>
<gene>
    <name evidence="2" type="ORF">DET56_104144</name>
</gene>
<dbReference type="Proteomes" id="UP000247078">
    <property type="component" value="Unassembled WGS sequence"/>
</dbReference>
<keyword evidence="1" id="KW-0812">Transmembrane</keyword>
<accession>A0A855Y1N3</accession>
<proteinExistence type="predicted"/>
<feature type="transmembrane region" description="Helical" evidence="1">
    <location>
        <begin position="197"/>
        <end position="215"/>
    </location>
</feature>
<keyword evidence="1" id="KW-1133">Transmembrane helix</keyword>
<name>A0A855Y1N3_9BACL</name>